<proteinExistence type="predicted"/>
<feature type="region of interest" description="Disordered" evidence="1">
    <location>
        <begin position="20"/>
        <end position="45"/>
    </location>
</feature>
<organism evidence="2">
    <name type="scientific">uncultured Gemmatimonadota bacterium</name>
    <dbReference type="NCBI Taxonomy" id="203437"/>
    <lineage>
        <taxon>Bacteria</taxon>
        <taxon>Pseudomonadati</taxon>
        <taxon>Gemmatimonadota</taxon>
        <taxon>environmental samples</taxon>
    </lineage>
</organism>
<gene>
    <name evidence="2" type="ORF">AVDCRST_MAG68-4974</name>
</gene>
<protein>
    <submittedName>
        <fullName evidence="2">Uncharacterized protein</fullName>
    </submittedName>
</protein>
<feature type="compositionally biased region" description="Basic and acidic residues" evidence="1">
    <location>
        <begin position="25"/>
        <end position="35"/>
    </location>
</feature>
<dbReference type="EMBL" id="CADCTW010000227">
    <property type="protein sequence ID" value="CAA9367259.1"/>
    <property type="molecule type" value="Genomic_DNA"/>
</dbReference>
<name>A0A6J4MSA3_9BACT</name>
<sequence length="45" mass="4805">MDGGRGQMLYAAGNCTNGALTKNGAHTETRRHGEQRCSPCLRVSV</sequence>
<evidence type="ECO:0000256" key="1">
    <source>
        <dbReference type="SAM" id="MobiDB-lite"/>
    </source>
</evidence>
<accession>A0A6J4MSA3</accession>
<dbReference type="AlphaFoldDB" id="A0A6J4MSA3"/>
<reference evidence="2" key="1">
    <citation type="submission" date="2020-02" db="EMBL/GenBank/DDBJ databases">
        <authorList>
            <person name="Meier V. D."/>
        </authorList>
    </citation>
    <scope>NUCLEOTIDE SEQUENCE</scope>
    <source>
        <strain evidence="2">AVDCRST_MAG68</strain>
    </source>
</reference>
<evidence type="ECO:0000313" key="2">
    <source>
        <dbReference type="EMBL" id="CAA9367259.1"/>
    </source>
</evidence>